<protein>
    <submittedName>
        <fullName evidence="2">Aldose 1-epimerase</fullName>
    </submittedName>
</protein>
<dbReference type="GO" id="GO:0030246">
    <property type="term" value="F:carbohydrate binding"/>
    <property type="evidence" value="ECO:0007669"/>
    <property type="project" value="InterPro"/>
</dbReference>
<keyword evidence="3" id="KW-1185">Reference proteome</keyword>
<evidence type="ECO:0000313" key="2">
    <source>
        <dbReference type="EMBL" id="PSL02778.1"/>
    </source>
</evidence>
<sequence length="320" mass="34200">MDDRVDDGDAGSRPQSAGVQHELALTGGPTSVRAVVSAVGASPRVLTVDGVDLVESYSPRRPPPMAAGVVLVPWPNRVDGGRWHLGAVEQQLEINEAHLGHAIHGLLRDTSYEVAERDNDRITLAATVEPAPGYPFRLDTRVHYRVVPDGLAVRHEIRNTGPATAPVALGTHPYLRVGDVPAGELTVTLPAARALSLDERNIPTGAFDVDGTSYDLRGGAPVRDAVRHASFGALDVVDGEITHTLSAPDGRALDVVAEPDFGYVHFFVTDDFPTERGPTTAVAIEPMTAPPDALRSGEAVRWLAPGETWSLGWRLRLRNG</sequence>
<dbReference type="GO" id="GO:0006006">
    <property type="term" value="P:glucose metabolic process"/>
    <property type="evidence" value="ECO:0007669"/>
    <property type="project" value="TreeGrafter"/>
</dbReference>
<dbReference type="PANTHER" id="PTHR10091">
    <property type="entry name" value="ALDOSE-1-EPIMERASE"/>
    <property type="match status" value="1"/>
</dbReference>
<evidence type="ECO:0000313" key="3">
    <source>
        <dbReference type="Proteomes" id="UP000243528"/>
    </source>
</evidence>
<comment type="caution">
    <text evidence="2">The sequence shown here is derived from an EMBL/GenBank/DDBJ whole genome shotgun (WGS) entry which is preliminary data.</text>
</comment>
<proteinExistence type="predicted"/>
<organism evidence="2 3">
    <name type="scientific">Haloactinopolyspora alba</name>
    <dbReference type="NCBI Taxonomy" id="648780"/>
    <lineage>
        <taxon>Bacteria</taxon>
        <taxon>Bacillati</taxon>
        <taxon>Actinomycetota</taxon>
        <taxon>Actinomycetes</taxon>
        <taxon>Jiangellales</taxon>
        <taxon>Jiangellaceae</taxon>
        <taxon>Haloactinopolyspora</taxon>
    </lineage>
</organism>
<dbReference type="InterPro" id="IPR014718">
    <property type="entry name" value="GH-type_carb-bd"/>
</dbReference>
<dbReference type="SUPFAM" id="SSF74650">
    <property type="entry name" value="Galactose mutarotase-like"/>
    <property type="match status" value="1"/>
</dbReference>
<dbReference type="InterPro" id="IPR037480">
    <property type="entry name" value="YihR-like"/>
</dbReference>
<dbReference type="GO" id="GO:0004034">
    <property type="term" value="F:aldose 1-epimerase activity"/>
    <property type="evidence" value="ECO:0007669"/>
    <property type="project" value="TreeGrafter"/>
</dbReference>
<dbReference type="GO" id="GO:0033499">
    <property type="term" value="P:galactose catabolic process via UDP-galactose, Leloir pathway"/>
    <property type="evidence" value="ECO:0007669"/>
    <property type="project" value="TreeGrafter"/>
</dbReference>
<dbReference type="AlphaFoldDB" id="A0A2P8DZX5"/>
<dbReference type="RefSeq" id="WP_106537781.1">
    <property type="nucleotide sequence ID" value="NZ_PYGE01000009.1"/>
</dbReference>
<gene>
    <name evidence="2" type="ORF">CLV30_10985</name>
</gene>
<feature type="region of interest" description="Disordered" evidence="1">
    <location>
        <begin position="1"/>
        <end position="20"/>
    </location>
</feature>
<dbReference type="InterPro" id="IPR011013">
    <property type="entry name" value="Gal_mutarotase_sf_dom"/>
</dbReference>
<dbReference type="InterPro" id="IPR008183">
    <property type="entry name" value="Aldose_1/G6P_1-epimerase"/>
</dbReference>
<dbReference type="Proteomes" id="UP000243528">
    <property type="component" value="Unassembled WGS sequence"/>
</dbReference>
<accession>A0A2P8DZX5</accession>
<evidence type="ECO:0000256" key="1">
    <source>
        <dbReference type="SAM" id="MobiDB-lite"/>
    </source>
</evidence>
<dbReference type="OrthoDB" id="4739604at2"/>
<name>A0A2P8DZX5_9ACTN</name>
<dbReference type="EMBL" id="PYGE01000009">
    <property type="protein sequence ID" value="PSL02778.1"/>
    <property type="molecule type" value="Genomic_DNA"/>
</dbReference>
<reference evidence="2 3" key="1">
    <citation type="submission" date="2018-03" db="EMBL/GenBank/DDBJ databases">
        <title>Genomic Encyclopedia of Archaeal and Bacterial Type Strains, Phase II (KMG-II): from individual species to whole genera.</title>
        <authorList>
            <person name="Goeker M."/>
        </authorList>
    </citation>
    <scope>NUCLEOTIDE SEQUENCE [LARGE SCALE GENOMIC DNA]</scope>
    <source>
        <strain evidence="2 3">DSM 45211</strain>
    </source>
</reference>
<dbReference type="CDD" id="cd09022">
    <property type="entry name" value="Aldose_epim_Ec_YihR"/>
    <property type="match status" value="1"/>
</dbReference>
<dbReference type="Gene3D" id="2.70.98.10">
    <property type="match status" value="1"/>
</dbReference>
<dbReference type="Pfam" id="PF01263">
    <property type="entry name" value="Aldose_epim"/>
    <property type="match status" value="1"/>
</dbReference>
<dbReference type="PANTHER" id="PTHR10091:SF0">
    <property type="entry name" value="GALACTOSE MUTAROTASE"/>
    <property type="match status" value="1"/>
</dbReference>